<reference evidence="1 2" key="1">
    <citation type="journal article" date="2020" name="Front. Microbiol.">
        <title>Single-cell genomics of novel Actinobacteria with the Wood-Ljungdahl pathway discovered in a serpentinizing system.</title>
        <authorList>
            <person name="Merino N."/>
            <person name="Kawai M."/>
            <person name="Boyd E.S."/>
            <person name="Colman D.R."/>
            <person name="McGlynn S.E."/>
            <person name="Nealson K.H."/>
            <person name="Kurokawa K."/>
            <person name="Hongoh Y."/>
        </authorList>
    </citation>
    <scope>NUCLEOTIDE SEQUENCE [LARGE SCALE GENOMIC DNA]</scope>
    <source>
        <strain evidence="1 2">S42</strain>
    </source>
</reference>
<name>A0A6V8PK36_9ACTN</name>
<dbReference type="EMBL" id="BLSA01000216">
    <property type="protein sequence ID" value="GFP32969.1"/>
    <property type="molecule type" value="Genomic_DNA"/>
</dbReference>
<evidence type="ECO:0000313" key="1">
    <source>
        <dbReference type="EMBL" id="GFP32969.1"/>
    </source>
</evidence>
<proteinExistence type="predicted"/>
<sequence length="65" mass="7472">MADSSGKDTLLCGRDFTKQDLWVVKETVRRFPRLSQTELAHTICENLQWVAPNGNHKVESCRQLL</sequence>
<dbReference type="AlphaFoldDB" id="A0A6V8PK36"/>
<feature type="non-terminal residue" evidence="1">
    <location>
        <position position="65"/>
    </location>
</feature>
<dbReference type="Proteomes" id="UP000568877">
    <property type="component" value="Unassembled WGS sequence"/>
</dbReference>
<gene>
    <name evidence="1" type="ORF">HKBW3S42_01280</name>
</gene>
<evidence type="ECO:0000313" key="2">
    <source>
        <dbReference type="Proteomes" id="UP000568877"/>
    </source>
</evidence>
<accession>A0A6V8PK36</accession>
<protein>
    <submittedName>
        <fullName evidence="1">Uncharacterized protein</fullName>
    </submittedName>
</protein>
<comment type="caution">
    <text evidence="1">The sequence shown here is derived from an EMBL/GenBank/DDBJ whole genome shotgun (WGS) entry which is preliminary data.</text>
</comment>
<organism evidence="1 2">
    <name type="scientific">Candidatus Hakubella thermalkaliphila</name>
    <dbReference type="NCBI Taxonomy" id="2754717"/>
    <lineage>
        <taxon>Bacteria</taxon>
        <taxon>Bacillati</taxon>
        <taxon>Actinomycetota</taxon>
        <taxon>Actinomycetota incertae sedis</taxon>
        <taxon>Candidatus Hakubellales</taxon>
        <taxon>Candidatus Hakubellaceae</taxon>
        <taxon>Candidatus Hakubella</taxon>
    </lineage>
</organism>